<reference evidence="8 9" key="1">
    <citation type="submission" date="2016-03" db="EMBL/GenBank/DDBJ databases">
        <title>Comparison of Bacillus endophyticus and B. anthracis characteristics using whole genome sequence analysis and microbiological techniques.</title>
        <authorList>
            <person name="Lekota K.E."/>
            <person name="Mafofo J."/>
            <person name="Rees J."/>
            <person name="Muchadeyi F.C."/>
            <person name="Madoroba E."/>
            <person name="Van Heerden H."/>
        </authorList>
    </citation>
    <scope>NUCLEOTIDE SEQUENCE [LARGE SCALE GENOMIC DNA]</scope>
    <source>
        <strain evidence="8 9">3631_10C</strain>
    </source>
</reference>
<feature type="domain" description="Manganese/iron superoxide dismutase C-terminal" evidence="7">
    <location>
        <begin position="238"/>
        <end position="340"/>
    </location>
</feature>
<dbReference type="InterPro" id="IPR050265">
    <property type="entry name" value="Fe/Mn_Superoxide_Dismutase"/>
</dbReference>
<evidence type="ECO:0000256" key="5">
    <source>
        <dbReference type="SAM" id="MobiDB-lite"/>
    </source>
</evidence>
<evidence type="ECO:0000256" key="4">
    <source>
        <dbReference type="ARBA" id="ARBA00023002"/>
    </source>
</evidence>
<dbReference type="EC" id="1.15.1.1" evidence="2"/>
<dbReference type="InterPro" id="IPR036314">
    <property type="entry name" value="SOD_C_sf"/>
</dbReference>
<dbReference type="Pfam" id="PF02777">
    <property type="entry name" value="Sod_Fe_C"/>
    <property type="match status" value="1"/>
</dbReference>
<dbReference type="GO" id="GO:0046872">
    <property type="term" value="F:metal ion binding"/>
    <property type="evidence" value="ECO:0007669"/>
    <property type="project" value="UniProtKB-KW"/>
</dbReference>
<comment type="caution">
    <text evidence="8">The sequence shown here is derived from an EMBL/GenBank/DDBJ whole genome shotgun (WGS) entry which is preliminary data.</text>
</comment>
<dbReference type="Pfam" id="PF00081">
    <property type="entry name" value="Sod_Fe_N"/>
    <property type="match status" value="1"/>
</dbReference>
<dbReference type="InterPro" id="IPR019831">
    <property type="entry name" value="Mn/Fe_SOD_N"/>
</dbReference>
<evidence type="ECO:0000256" key="3">
    <source>
        <dbReference type="ARBA" id="ARBA00022723"/>
    </source>
</evidence>
<feature type="region of interest" description="Disordered" evidence="5">
    <location>
        <begin position="63"/>
        <end position="150"/>
    </location>
</feature>
<dbReference type="AlphaFoldDB" id="A0AAX1Q8I0"/>
<dbReference type="EMBL" id="LVYK01000020">
    <property type="protein sequence ID" value="RAS77447.1"/>
    <property type="molecule type" value="Genomic_DNA"/>
</dbReference>
<protein>
    <recommendedName>
        <fullName evidence="2">superoxide dismutase</fullName>
        <ecNumber evidence="2">1.15.1.1</ecNumber>
    </recommendedName>
</protein>
<dbReference type="Proteomes" id="UP000250174">
    <property type="component" value="Unassembled WGS sequence"/>
</dbReference>
<dbReference type="InterPro" id="IPR019833">
    <property type="entry name" value="Mn/Fe_SOD_BS"/>
</dbReference>
<dbReference type="InterPro" id="IPR001189">
    <property type="entry name" value="Mn/Fe_SOD"/>
</dbReference>
<sequence length="352" mass="42511">MYSHWDSLPSHRKNEDEWHQKWNEFAHLLEGNHDQDMPYACFERAKELYLLWEDAYKERERDEEIYHEEENPYEEESHRDEVNHHEENPHEEESHRDEVNHHEENPYEEESHRDEVNHHEENPHEEESHRDEVNHHEENRPAFNPVPIGGHTLPPLPYSYEALEPYIDRETMRLHHDKHHQTYVDGLNKAEKEMKKARSSGDYTLIAHWEREAAFHGAGHYLHTLFWNVMSPNGGGKPRGEIRKAIDSTFGGFERFKQQFTEAANKVEGSGWGILVWAPRAHRLEILQAEKHQNLSQYDVIPLLALDVWEHSYYLKYQNDRKKYIENWWNVVNWAHVEERYREAMKVKWKPF</sequence>
<comment type="similarity">
    <text evidence="1">Belongs to the iron/manganese superoxide dismutase family.</text>
</comment>
<dbReference type="Gene3D" id="3.55.40.20">
    <property type="entry name" value="Iron/manganese superoxide dismutase, C-terminal domain"/>
    <property type="match status" value="1"/>
</dbReference>
<dbReference type="SUPFAM" id="SSF54719">
    <property type="entry name" value="Fe,Mn superoxide dismutase (SOD), C-terminal domain"/>
    <property type="match status" value="1"/>
</dbReference>
<gene>
    <name evidence="8" type="ORF">A3864_11785</name>
</gene>
<dbReference type="GO" id="GO:0004784">
    <property type="term" value="F:superoxide dismutase activity"/>
    <property type="evidence" value="ECO:0007669"/>
    <property type="project" value="UniProtKB-EC"/>
</dbReference>
<evidence type="ECO:0000313" key="8">
    <source>
        <dbReference type="EMBL" id="RAS77447.1"/>
    </source>
</evidence>
<keyword evidence="4" id="KW-0560">Oxidoreductase</keyword>
<dbReference type="InterPro" id="IPR036324">
    <property type="entry name" value="Mn/Fe_SOD_N_sf"/>
</dbReference>
<feature type="domain" description="Manganese/iron superoxide dismutase N-terminal" evidence="6">
    <location>
        <begin position="151"/>
        <end position="231"/>
    </location>
</feature>
<dbReference type="InterPro" id="IPR019832">
    <property type="entry name" value="Mn/Fe_SOD_C"/>
</dbReference>
<feature type="compositionally biased region" description="Basic and acidic residues" evidence="5">
    <location>
        <begin position="63"/>
        <end position="140"/>
    </location>
</feature>
<dbReference type="FunFam" id="3.55.40.20:FF:000004">
    <property type="entry name" value="Superoxide dismutase [Fe]"/>
    <property type="match status" value="1"/>
</dbReference>
<dbReference type="PROSITE" id="PS00088">
    <property type="entry name" value="SOD_MN"/>
    <property type="match status" value="1"/>
</dbReference>
<dbReference type="PANTHER" id="PTHR11404:SF6">
    <property type="entry name" value="SUPEROXIDE DISMUTASE [MN], MITOCHONDRIAL"/>
    <property type="match status" value="1"/>
</dbReference>
<name>A0AAX1Q8I0_9BACI</name>
<organism evidence="8 9">
    <name type="scientific">Priestia endophytica</name>
    <dbReference type="NCBI Taxonomy" id="135735"/>
    <lineage>
        <taxon>Bacteria</taxon>
        <taxon>Bacillati</taxon>
        <taxon>Bacillota</taxon>
        <taxon>Bacilli</taxon>
        <taxon>Bacillales</taxon>
        <taxon>Bacillaceae</taxon>
        <taxon>Priestia</taxon>
    </lineage>
</organism>
<dbReference type="FunFam" id="1.10.287.990:FF:000001">
    <property type="entry name" value="Superoxide dismutase"/>
    <property type="match status" value="1"/>
</dbReference>
<dbReference type="PRINTS" id="PR01703">
    <property type="entry name" value="MNSODISMTASE"/>
</dbReference>
<accession>A0AAX1Q8I0</accession>
<evidence type="ECO:0000256" key="1">
    <source>
        <dbReference type="ARBA" id="ARBA00008714"/>
    </source>
</evidence>
<evidence type="ECO:0000313" key="9">
    <source>
        <dbReference type="Proteomes" id="UP000250174"/>
    </source>
</evidence>
<evidence type="ECO:0000259" key="6">
    <source>
        <dbReference type="Pfam" id="PF00081"/>
    </source>
</evidence>
<keyword evidence="3" id="KW-0479">Metal-binding</keyword>
<dbReference type="PANTHER" id="PTHR11404">
    <property type="entry name" value="SUPEROXIDE DISMUTASE 2"/>
    <property type="match status" value="1"/>
</dbReference>
<evidence type="ECO:0000259" key="7">
    <source>
        <dbReference type="Pfam" id="PF02777"/>
    </source>
</evidence>
<dbReference type="Gene3D" id="1.10.287.990">
    <property type="entry name" value="Fe,Mn superoxide dismutase (SOD) domain"/>
    <property type="match status" value="1"/>
</dbReference>
<dbReference type="SUPFAM" id="SSF46609">
    <property type="entry name" value="Fe,Mn superoxide dismutase (SOD), N-terminal domain"/>
    <property type="match status" value="1"/>
</dbReference>
<proteinExistence type="inferred from homology"/>
<evidence type="ECO:0000256" key="2">
    <source>
        <dbReference type="ARBA" id="ARBA00012682"/>
    </source>
</evidence>